<evidence type="ECO:0000313" key="5">
    <source>
        <dbReference type="Proteomes" id="UP000254425"/>
    </source>
</evidence>
<organism evidence="4 5">
    <name type="scientific">Streptomyces armeniacus</name>
    <dbReference type="NCBI Taxonomy" id="83291"/>
    <lineage>
        <taxon>Bacteria</taxon>
        <taxon>Bacillati</taxon>
        <taxon>Actinomycetota</taxon>
        <taxon>Actinomycetes</taxon>
        <taxon>Kitasatosporales</taxon>
        <taxon>Streptomycetaceae</taxon>
        <taxon>Streptomyces</taxon>
    </lineage>
</organism>
<dbReference type="PANTHER" id="PTHR36852">
    <property type="entry name" value="PROTEIN GVPL 2"/>
    <property type="match status" value="1"/>
</dbReference>
<dbReference type="AlphaFoldDB" id="A0A345XJ48"/>
<dbReference type="RefSeq" id="WP_208875341.1">
    <property type="nucleotide sequence ID" value="NZ_CP031320.1"/>
</dbReference>
<dbReference type="KEGG" id="sarm:DVA86_02375"/>
<gene>
    <name evidence="4" type="ORF">DVA86_02375</name>
</gene>
<dbReference type="GO" id="GO:0031411">
    <property type="term" value="C:gas vesicle"/>
    <property type="evidence" value="ECO:0007669"/>
    <property type="project" value="UniProtKB-SubCell"/>
</dbReference>
<sequence length="249" mass="27052">MSVYVYGVARSGHPALPERMDGVGDPPRPVRALREGPLAALVSDCPPGLRPERHHLMAHQHVLSTAEAAEVVLPLRFGSVSRDEDTVRHALAEHAEHYLAQLDELEGRVEFNVKAAHRQDALLHQVITEEPEIHALSSANHAAGGGSHQDRLRLGTMIAEAVRAREDRDAALVEEALSPCAERHCPGPENDSSLVNLCFLLPREGCDALRSAVRTLQERNPQLNLRVAGPLPPYSFVTSPAAAARHAGR</sequence>
<accession>A0A345XJ48</accession>
<evidence type="ECO:0000256" key="2">
    <source>
        <dbReference type="ARBA" id="ARBA00035108"/>
    </source>
</evidence>
<proteinExistence type="inferred from homology"/>
<dbReference type="Proteomes" id="UP000254425">
    <property type="component" value="Chromosome"/>
</dbReference>
<keyword evidence="1" id="KW-0304">Gas vesicle</keyword>
<evidence type="ECO:0000256" key="1">
    <source>
        <dbReference type="ARBA" id="ARBA00022987"/>
    </source>
</evidence>
<dbReference type="PANTHER" id="PTHR36852:SF1">
    <property type="entry name" value="PROTEIN GVPL 2"/>
    <property type="match status" value="1"/>
</dbReference>
<protein>
    <submittedName>
        <fullName evidence="4">Gas vesicle protein</fullName>
    </submittedName>
</protein>
<dbReference type="Pfam" id="PF06386">
    <property type="entry name" value="GvpL_GvpF"/>
    <property type="match status" value="1"/>
</dbReference>
<dbReference type="EMBL" id="CP031320">
    <property type="protein sequence ID" value="AXK31664.1"/>
    <property type="molecule type" value="Genomic_DNA"/>
</dbReference>
<evidence type="ECO:0000256" key="3">
    <source>
        <dbReference type="ARBA" id="ARBA00035643"/>
    </source>
</evidence>
<dbReference type="InterPro" id="IPR009430">
    <property type="entry name" value="GvpL/GvpF"/>
</dbReference>
<dbReference type="GO" id="GO:0031412">
    <property type="term" value="P:gas vesicle organization"/>
    <property type="evidence" value="ECO:0007669"/>
    <property type="project" value="InterPro"/>
</dbReference>
<reference evidence="4 5" key="1">
    <citation type="submission" date="2018-07" db="EMBL/GenBank/DDBJ databases">
        <title>Draft genome of the type strain Streptomyces armeniacus ATCC 15676.</title>
        <authorList>
            <person name="Labana P."/>
            <person name="Gosse J.T."/>
            <person name="Boddy C.N."/>
        </authorList>
    </citation>
    <scope>NUCLEOTIDE SEQUENCE [LARGE SCALE GENOMIC DNA]</scope>
    <source>
        <strain evidence="4 5">ATCC 15676</strain>
    </source>
</reference>
<comment type="similarity">
    <text evidence="3">Belongs to the gas vesicle GvpF/GvpL family.</text>
</comment>
<comment type="subcellular location">
    <subcellularLocation>
        <location evidence="2">Gas vesicle</location>
    </subcellularLocation>
</comment>
<keyword evidence="5" id="KW-1185">Reference proteome</keyword>
<name>A0A345XJ48_9ACTN</name>
<evidence type="ECO:0000313" key="4">
    <source>
        <dbReference type="EMBL" id="AXK31664.1"/>
    </source>
</evidence>